<evidence type="ECO:0000256" key="3">
    <source>
        <dbReference type="ARBA" id="ARBA00022884"/>
    </source>
</evidence>
<proteinExistence type="inferred from homology"/>
<dbReference type="PROSITE" id="PS50823">
    <property type="entry name" value="KH_TYPE_2"/>
    <property type="match status" value="1"/>
</dbReference>
<dbReference type="Gene3D" id="3.30.1140.32">
    <property type="entry name" value="Ribosomal protein S3, C-terminal domain"/>
    <property type="match status" value="1"/>
</dbReference>
<dbReference type="AlphaFoldDB" id="A0A0D8BJ20"/>
<evidence type="ECO:0000256" key="9">
    <source>
        <dbReference type="RuleBase" id="RU003624"/>
    </source>
</evidence>
<evidence type="ECO:0000256" key="8">
    <source>
        <dbReference type="HAMAP-Rule" id="MF_01309"/>
    </source>
</evidence>
<keyword evidence="13" id="KW-1185">Reference proteome</keyword>
<organism evidence="12 13">
    <name type="scientific">Frankia torreyi</name>
    <dbReference type="NCBI Taxonomy" id="1856"/>
    <lineage>
        <taxon>Bacteria</taxon>
        <taxon>Bacillati</taxon>
        <taxon>Actinomycetota</taxon>
        <taxon>Actinomycetes</taxon>
        <taxon>Frankiales</taxon>
        <taxon>Frankiaceae</taxon>
        <taxon>Frankia</taxon>
    </lineage>
</organism>
<dbReference type="OrthoDB" id="9806396at2"/>
<dbReference type="PANTHER" id="PTHR11760:SF19">
    <property type="entry name" value="SMALL RIBOSOMAL SUBUNIT PROTEIN US3C"/>
    <property type="match status" value="1"/>
</dbReference>
<dbReference type="PANTHER" id="PTHR11760">
    <property type="entry name" value="30S/40S RIBOSOMAL PROTEIN S3"/>
    <property type="match status" value="1"/>
</dbReference>
<dbReference type="FunFam" id="3.30.300.20:FF:000001">
    <property type="entry name" value="30S ribosomal protein S3"/>
    <property type="match status" value="1"/>
</dbReference>
<name>A0A0D8BJ20_9ACTN</name>
<dbReference type="InterPro" id="IPR004087">
    <property type="entry name" value="KH_dom"/>
</dbReference>
<keyword evidence="2 8" id="KW-0699">rRNA-binding</keyword>
<dbReference type="NCBIfam" id="TIGR01009">
    <property type="entry name" value="rpsC_bact"/>
    <property type="match status" value="1"/>
</dbReference>
<feature type="compositionally biased region" description="Low complexity" evidence="10">
    <location>
        <begin position="261"/>
        <end position="330"/>
    </location>
</feature>
<comment type="similarity">
    <text evidence="1 8 9">Belongs to the universal ribosomal protein uS3 family.</text>
</comment>
<reference evidence="13" key="1">
    <citation type="submission" date="2015-02" db="EMBL/GenBank/DDBJ databases">
        <title>Draft Genome of Frankia sp. CpI1-S.</title>
        <authorList>
            <person name="Oshone R.T."/>
            <person name="Ngom M."/>
            <person name="Ghodhbane-Gtari F."/>
            <person name="Gtari M."/>
            <person name="Morris K."/>
            <person name="Thomas K."/>
            <person name="Sen A."/>
            <person name="Tisa L.S."/>
        </authorList>
    </citation>
    <scope>NUCLEOTIDE SEQUENCE [LARGE SCALE GENOMIC DNA]</scope>
    <source>
        <strain evidence="13">CpI1-S</strain>
    </source>
</reference>
<dbReference type="EMBL" id="JYFN01000008">
    <property type="protein sequence ID" value="KJE24075.1"/>
    <property type="molecule type" value="Genomic_DNA"/>
</dbReference>
<evidence type="ECO:0000256" key="1">
    <source>
        <dbReference type="ARBA" id="ARBA00010761"/>
    </source>
</evidence>
<evidence type="ECO:0000313" key="12">
    <source>
        <dbReference type="EMBL" id="KJE24075.1"/>
    </source>
</evidence>
<dbReference type="InterPro" id="IPR015946">
    <property type="entry name" value="KH_dom-like_a/b"/>
</dbReference>
<evidence type="ECO:0000256" key="2">
    <source>
        <dbReference type="ARBA" id="ARBA00022730"/>
    </source>
</evidence>
<evidence type="ECO:0000256" key="7">
    <source>
        <dbReference type="ARBA" id="ARBA00035257"/>
    </source>
</evidence>
<comment type="subunit">
    <text evidence="8">Part of the 30S ribosomal subunit. Forms a tight complex with proteins S10 and S14.</text>
</comment>
<dbReference type="InterPro" id="IPR005704">
    <property type="entry name" value="Ribosomal_uS3_bac-typ"/>
</dbReference>
<comment type="caution">
    <text evidence="12">The sequence shown here is derived from an EMBL/GenBank/DDBJ whole genome shotgun (WGS) entry which is preliminary data.</text>
</comment>
<gene>
    <name evidence="8" type="primary">rpsC</name>
    <name evidence="12" type="ORF">FF36_01477</name>
</gene>
<protein>
    <recommendedName>
        <fullName evidence="7 8">Small ribosomal subunit protein uS3</fullName>
    </recommendedName>
</protein>
<keyword evidence="5 8" id="KW-0687">Ribonucleoprotein</keyword>
<dbReference type="Pfam" id="PF00189">
    <property type="entry name" value="Ribosomal_S3_C"/>
    <property type="match status" value="1"/>
</dbReference>
<evidence type="ECO:0000256" key="10">
    <source>
        <dbReference type="SAM" id="MobiDB-lite"/>
    </source>
</evidence>
<dbReference type="HAMAP" id="MF_01309_B">
    <property type="entry name" value="Ribosomal_uS3_B"/>
    <property type="match status" value="1"/>
</dbReference>
<feature type="region of interest" description="Disordered" evidence="10">
    <location>
        <begin position="211"/>
        <end position="330"/>
    </location>
</feature>
<feature type="domain" description="KH type-2" evidence="11">
    <location>
        <begin position="38"/>
        <end position="106"/>
    </location>
</feature>
<dbReference type="GO" id="GO:0006412">
    <property type="term" value="P:translation"/>
    <property type="evidence" value="ECO:0007669"/>
    <property type="project" value="UniProtKB-UniRule"/>
</dbReference>
<accession>A0A0D8BJ20</accession>
<evidence type="ECO:0000256" key="6">
    <source>
        <dbReference type="ARBA" id="ARBA00024998"/>
    </source>
</evidence>
<sequence length="330" mass="35659">MGQKVNPHGFRLGITSEFTSRWYADKQYKAYVGEDVKIRKMMSRGMERAGISRVDIERTQGRLRVDIHTARPGIVIGRRGAEADRIRGDLEKLTGKQVQLNILEVKNPEVDAQLVAQGVAEQLSSRVSFRRAMRKAMQTAMKGGAKGIRVQCSGRLGGAEMSRSEFYREGRVPLHTLRADIDYGFYEARTNFGRIGVKVWIYKGDIVQSRAEREAQEALQRQTRRDRPRRGPRSGSSGTTQGGTDAGRAAARSERRGRGGNAPAPETAAPETAAPETTAPESTAPETTAPEAAPSQAPAAEPTAPATAATESAATPAAAATTGTPEKAEE</sequence>
<dbReference type="SUPFAM" id="SSF54814">
    <property type="entry name" value="Prokaryotic type KH domain (KH-domain type II)"/>
    <property type="match status" value="1"/>
</dbReference>
<dbReference type="Pfam" id="PF07650">
    <property type="entry name" value="KH_2"/>
    <property type="match status" value="1"/>
</dbReference>
<feature type="compositionally biased region" description="Basic residues" evidence="10">
    <location>
        <begin position="222"/>
        <end position="232"/>
    </location>
</feature>
<dbReference type="PATRIC" id="fig|1502723.3.peg.6036"/>
<dbReference type="GO" id="GO:0019843">
    <property type="term" value="F:rRNA binding"/>
    <property type="evidence" value="ECO:0007669"/>
    <property type="project" value="UniProtKB-UniRule"/>
</dbReference>
<dbReference type="Gene3D" id="3.30.300.20">
    <property type="match status" value="1"/>
</dbReference>
<reference evidence="12 13" key="2">
    <citation type="journal article" date="2016" name="Genome Announc.">
        <title>Permanent Draft Genome Sequences for Two Variants of Frankia sp. Strain CpI1, the First Frankia Strain Isolated from Root Nodules of Comptonia peregrina.</title>
        <authorList>
            <person name="Oshone R."/>
            <person name="Hurst S.G.IV."/>
            <person name="Abebe-Akele F."/>
            <person name="Simpson S."/>
            <person name="Morris K."/>
            <person name="Thomas W.K."/>
            <person name="Tisa L.S."/>
        </authorList>
    </citation>
    <scope>NUCLEOTIDE SEQUENCE [LARGE SCALE GENOMIC DNA]</scope>
    <source>
        <strain evidence="13">CpI1-S</strain>
    </source>
</reference>
<evidence type="ECO:0000256" key="5">
    <source>
        <dbReference type="ARBA" id="ARBA00023274"/>
    </source>
</evidence>
<dbReference type="InterPro" id="IPR004044">
    <property type="entry name" value="KH_dom_type_2"/>
</dbReference>
<dbReference type="InterPro" id="IPR009019">
    <property type="entry name" value="KH_sf_prok-type"/>
</dbReference>
<dbReference type="RefSeq" id="WP_044884205.1">
    <property type="nucleotide sequence ID" value="NZ_JYFN01000008.1"/>
</dbReference>
<dbReference type="GO" id="GO:0003735">
    <property type="term" value="F:structural constituent of ribosome"/>
    <property type="evidence" value="ECO:0007669"/>
    <property type="project" value="InterPro"/>
</dbReference>
<dbReference type="InterPro" id="IPR057258">
    <property type="entry name" value="Ribosomal_uS3"/>
</dbReference>
<dbReference type="CDD" id="cd02412">
    <property type="entry name" value="KH-II_30S_S3"/>
    <property type="match status" value="1"/>
</dbReference>
<comment type="function">
    <text evidence="6 8">Binds the lower part of the 30S subunit head. Binds mRNA in the 70S ribosome, positioning it for translation.</text>
</comment>
<dbReference type="GO" id="GO:0022627">
    <property type="term" value="C:cytosolic small ribosomal subunit"/>
    <property type="evidence" value="ECO:0007669"/>
    <property type="project" value="TreeGrafter"/>
</dbReference>
<dbReference type="InterPro" id="IPR036419">
    <property type="entry name" value="Ribosomal_S3_C_sf"/>
</dbReference>
<dbReference type="InterPro" id="IPR018280">
    <property type="entry name" value="Ribosomal_uS3_CS"/>
</dbReference>
<dbReference type="Proteomes" id="UP000032545">
    <property type="component" value="Unassembled WGS sequence"/>
</dbReference>
<evidence type="ECO:0000313" key="13">
    <source>
        <dbReference type="Proteomes" id="UP000032545"/>
    </source>
</evidence>
<dbReference type="InterPro" id="IPR001351">
    <property type="entry name" value="Ribosomal_uS3_C"/>
</dbReference>
<dbReference type="SUPFAM" id="SSF54821">
    <property type="entry name" value="Ribosomal protein S3 C-terminal domain"/>
    <property type="match status" value="1"/>
</dbReference>
<dbReference type="FunFam" id="3.30.1140.32:FF:000002">
    <property type="entry name" value="30S ribosomal protein S3"/>
    <property type="match status" value="1"/>
</dbReference>
<keyword evidence="4 8" id="KW-0689">Ribosomal protein</keyword>
<evidence type="ECO:0000259" key="11">
    <source>
        <dbReference type="PROSITE" id="PS50823"/>
    </source>
</evidence>
<evidence type="ECO:0000256" key="4">
    <source>
        <dbReference type="ARBA" id="ARBA00022980"/>
    </source>
</evidence>
<dbReference type="PROSITE" id="PS00548">
    <property type="entry name" value="RIBOSOMAL_S3"/>
    <property type="match status" value="1"/>
</dbReference>
<dbReference type="GO" id="GO:0003729">
    <property type="term" value="F:mRNA binding"/>
    <property type="evidence" value="ECO:0007669"/>
    <property type="project" value="UniProtKB-UniRule"/>
</dbReference>
<dbReference type="SMART" id="SM00322">
    <property type="entry name" value="KH"/>
    <property type="match status" value="1"/>
</dbReference>
<keyword evidence="3 8" id="KW-0694">RNA-binding</keyword>